<keyword evidence="2" id="KW-0472">Membrane</keyword>
<comment type="caution">
    <text evidence="4">The sequence shown here is derived from an EMBL/GenBank/DDBJ whole genome shotgun (WGS) entry which is preliminary data.</text>
</comment>
<evidence type="ECO:0000259" key="3">
    <source>
        <dbReference type="Pfam" id="PF21725"/>
    </source>
</evidence>
<feature type="compositionally biased region" description="Low complexity" evidence="1">
    <location>
        <begin position="327"/>
        <end position="339"/>
    </location>
</feature>
<protein>
    <recommendedName>
        <fullName evidence="3">Putative T7SS secretion signal domain-containing protein</fullName>
    </recommendedName>
</protein>
<evidence type="ECO:0000256" key="2">
    <source>
        <dbReference type="SAM" id="Phobius"/>
    </source>
</evidence>
<dbReference type="EMBL" id="JACSPO010000001">
    <property type="protein sequence ID" value="MBD8060923.1"/>
    <property type="molecule type" value="Genomic_DNA"/>
</dbReference>
<evidence type="ECO:0000313" key="4">
    <source>
        <dbReference type="EMBL" id="MBD8060923.1"/>
    </source>
</evidence>
<feature type="region of interest" description="Disordered" evidence="1">
    <location>
        <begin position="296"/>
        <end position="339"/>
    </location>
</feature>
<name>A0ABR8YXX5_9MICO</name>
<dbReference type="InterPro" id="IPR049082">
    <property type="entry name" value="T7SS_signal"/>
</dbReference>
<feature type="transmembrane region" description="Helical" evidence="2">
    <location>
        <begin position="231"/>
        <end position="249"/>
    </location>
</feature>
<sequence>MTDWSPLGWYENPVPGSPDLVEDGAAAMADVATTISEAAKNLRSIADSEGQVSLAVDAFRERALEVAGQIELVHDRYSGAADALSGYVEPLRSAQSLAREALEEATAARTALMTAETDVFNAEQSLAYTEPDDMDRANETLSDAYTARAGAQQALDDAVTKLNTAIGNRDTAAESAMALIDEALEANGLDDSGWRQFLNKNAELLDGIAKGLAIAGAALAVVAMFIPGVNILVGLGIGLGAAAINFALAENGNKGWEDFAWDVVGLATLGAGKLVGVAMRGRAAARAAQVSSSRSNVLAGPAVPRGRTMPHGRHRPGGRARNRQRSQRMAAGRQAQAAEYAQMTSRPSWSVLQPSSMMSAARHNISQNGWNVLRAGGGDAYQMSYYNAMRAPGMGGGQAAAGMSQMATVNGTLANAATAHTLIGADLSGFPRPGADWVGGQLDSLISDQPLQDDVTSRR</sequence>
<accession>A0ABR8YXX5</accession>
<keyword evidence="5" id="KW-1185">Reference proteome</keyword>
<dbReference type="Proteomes" id="UP000661894">
    <property type="component" value="Unassembled WGS sequence"/>
</dbReference>
<evidence type="ECO:0000313" key="5">
    <source>
        <dbReference type="Proteomes" id="UP000661894"/>
    </source>
</evidence>
<feature type="compositionally biased region" description="Basic residues" evidence="1">
    <location>
        <begin position="308"/>
        <end position="326"/>
    </location>
</feature>
<gene>
    <name evidence="4" type="ORF">H9624_01140</name>
</gene>
<proteinExistence type="predicted"/>
<keyword evidence="2" id="KW-0812">Transmembrane</keyword>
<evidence type="ECO:0000256" key="1">
    <source>
        <dbReference type="SAM" id="MobiDB-lite"/>
    </source>
</evidence>
<reference evidence="4 5" key="1">
    <citation type="submission" date="2020-08" db="EMBL/GenBank/DDBJ databases">
        <title>A Genomic Blueprint of the Chicken Gut Microbiome.</title>
        <authorList>
            <person name="Gilroy R."/>
            <person name="Ravi A."/>
            <person name="Getino M."/>
            <person name="Pursley I."/>
            <person name="Horton D.L."/>
            <person name="Alikhan N.-F."/>
            <person name="Baker D."/>
            <person name="Gharbi K."/>
            <person name="Hall N."/>
            <person name="Watson M."/>
            <person name="Adriaenssens E.M."/>
            <person name="Foster-Nyarko E."/>
            <person name="Jarju S."/>
            <person name="Secka A."/>
            <person name="Antonio M."/>
            <person name="Oren A."/>
            <person name="Chaudhuri R."/>
            <person name="La Ragione R.M."/>
            <person name="Hildebrand F."/>
            <person name="Pallen M.J."/>
        </authorList>
    </citation>
    <scope>NUCLEOTIDE SEQUENCE [LARGE SCALE GENOMIC DNA]</scope>
    <source>
        <strain evidence="4 5">Sa1BUA1</strain>
    </source>
</reference>
<keyword evidence="2" id="KW-1133">Transmembrane helix</keyword>
<organism evidence="4 5">
    <name type="scientific">Oceanitalea stevensii</name>
    <dbReference type="NCBI Taxonomy" id="2763072"/>
    <lineage>
        <taxon>Bacteria</taxon>
        <taxon>Bacillati</taxon>
        <taxon>Actinomycetota</taxon>
        <taxon>Actinomycetes</taxon>
        <taxon>Micrococcales</taxon>
        <taxon>Bogoriellaceae</taxon>
        <taxon>Georgenia</taxon>
    </lineage>
</organism>
<dbReference type="RefSeq" id="WP_251838072.1">
    <property type="nucleotide sequence ID" value="NZ_JACSPO010000001.1"/>
</dbReference>
<feature type="domain" description="Putative T7SS secretion signal" evidence="3">
    <location>
        <begin position="14"/>
        <end position="186"/>
    </location>
</feature>
<dbReference type="Pfam" id="PF21725">
    <property type="entry name" value="T7SS_signal"/>
    <property type="match status" value="1"/>
</dbReference>